<dbReference type="HOGENOM" id="CLU_111585_0_1_4"/>
<dbReference type="PROSITE" id="PS51118">
    <property type="entry name" value="HTH_HXLR"/>
    <property type="match status" value="1"/>
</dbReference>
<evidence type="ECO:0000256" key="1">
    <source>
        <dbReference type="ARBA" id="ARBA00023015"/>
    </source>
</evidence>
<sequence length="185" mass="20519">MQLVVRRARGPRTNRRCRRVGAGRPAEEKMARQKSLADSHCPVARATDIVGDRWALLIVRDAFDGVRRFGDFRTSLGVASNILSDRLRMLVEAGVFDVVPASDGSAYQEYVLTKKGEGLFPVIVMLRQWGEANLFARGEPHSVLVDRKTGRALRKLALRHDDGRPLKPADTFVKKVGDAGDATPR</sequence>
<dbReference type="InterPro" id="IPR036390">
    <property type="entry name" value="WH_DNA-bd_sf"/>
</dbReference>
<organism evidence="5 6">
    <name type="scientific">Burkholderia multivorans (strain ATCC 17616 / 249)</name>
    <dbReference type="NCBI Taxonomy" id="395019"/>
    <lineage>
        <taxon>Bacteria</taxon>
        <taxon>Pseudomonadati</taxon>
        <taxon>Pseudomonadota</taxon>
        <taxon>Betaproteobacteria</taxon>
        <taxon>Burkholderiales</taxon>
        <taxon>Burkholderiaceae</taxon>
        <taxon>Burkholderia</taxon>
        <taxon>Burkholderia cepacia complex</taxon>
    </lineage>
</organism>
<evidence type="ECO:0000259" key="4">
    <source>
        <dbReference type="PROSITE" id="PS51118"/>
    </source>
</evidence>
<reference evidence="5 6" key="1">
    <citation type="submission" date="2007-04" db="EMBL/GenBank/DDBJ databases">
        <title>Complete genome sequence of Burkholderia multivorans ATCC 17616.</title>
        <authorList>
            <person name="Ohtsubo Y."/>
            <person name="Yamashita A."/>
            <person name="Kurokawa K."/>
            <person name="Takami H."/>
            <person name="Yuhara S."/>
            <person name="Nishiyama E."/>
            <person name="Endo R."/>
            <person name="Miyazaki R."/>
            <person name="Ono A."/>
            <person name="Yano K."/>
            <person name="Ito M."/>
            <person name="Sota M."/>
            <person name="Yuji N."/>
            <person name="Hattori M."/>
            <person name="Tsuda M."/>
        </authorList>
    </citation>
    <scope>NUCLEOTIDE SEQUENCE [LARGE SCALE GENOMIC DNA]</scope>
    <source>
        <strain evidence="6">ATCC 17616 / 249</strain>
    </source>
</reference>
<keyword evidence="1" id="KW-0805">Transcription regulation</keyword>
<accession>A0A0H3KKB5</accession>
<dbReference type="PANTHER" id="PTHR33204:SF18">
    <property type="entry name" value="TRANSCRIPTIONAL REGULATORY PROTEIN"/>
    <property type="match status" value="1"/>
</dbReference>
<dbReference type="PANTHER" id="PTHR33204">
    <property type="entry name" value="TRANSCRIPTIONAL REGULATOR, MARR FAMILY"/>
    <property type="match status" value="1"/>
</dbReference>
<dbReference type="KEGG" id="bmj:BMULJ_03606"/>
<dbReference type="Pfam" id="PF01638">
    <property type="entry name" value="HxlR"/>
    <property type="match status" value="1"/>
</dbReference>
<evidence type="ECO:0000313" key="6">
    <source>
        <dbReference type="Proteomes" id="UP000008815"/>
    </source>
</evidence>
<dbReference type="STRING" id="395019.BMULJ_03606"/>
<dbReference type="SUPFAM" id="SSF46785">
    <property type="entry name" value="Winged helix' DNA-binding domain"/>
    <property type="match status" value="1"/>
</dbReference>
<evidence type="ECO:0000313" key="5">
    <source>
        <dbReference type="EMBL" id="BAG45478.1"/>
    </source>
</evidence>
<evidence type="ECO:0000256" key="3">
    <source>
        <dbReference type="ARBA" id="ARBA00023163"/>
    </source>
</evidence>
<evidence type="ECO:0000256" key="2">
    <source>
        <dbReference type="ARBA" id="ARBA00023125"/>
    </source>
</evidence>
<keyword evidence="6" id="KW-1185">Reference proteome</keyword>
<proteinExistence type="predicted"/>
<feature type="domain" description="HTH hxlR-type" evidence="4">
    <location>
        <begin position="41"/>
        <end position="138"/>
    </location>
</feature>
<dbReference type="InterPro" id="IPR036388">
    <property type="entry name" value="WH-like_DNA-bd_sf"/>
</dbReference>
<dbReference type="Gene3D" id="1.10.10.10">
    <property type="entry name" value="Winged helix-like DNA-binding domain superfamily/Winged helix DNA-binding domain"/>
    <property type="match status" value="1"/>
</dbReference>
<keyword evidence="2" id="KW-0238">DNA-binding</keyword>
<dbReference type="AlphaFoldDB" id="A0A0H3KKB5"/>
<keyword evidence="3" id="KW-0804">Transcription</keyword>
<dbReference type="eggNOG" id="COG1733">
    <property type="taxonomic scope" value="Bacteria"/>
</dbReference>
<gene>
    <name evidence="5" type="ordered locus">BMULJ_03606</name>
</gene>
<dbReference type="GO" id="GO:0003677">
    <property type="term" value="F:DNA binding"/>
    <property type="evidence" value="ECO:0007669"/>
    <property type="project" value="UniProtKB-KW"/>
</dbReference>
<dbReference type="EMBL" id="AP009386">
    <property type="protein sequence ID" value="BAG45478.1"/>
    <property type="molecule type" value="Genomic_DNA"/>
</dbReference>
<protein>
    <submittedName>
        <fullName evidence="5">Transcriptional regulator</fullName>
    </submittedName>
</protein>
<dbReference type="Proteomes" id="UP000008815">
    <property type="component" value="Chromosome 2"/>
</dbReference>
<dbReference type="InterPro" id="IPR002577">
    <property type="entry name" value="HTH_HxlR"/>
</dbReference>
<name>A0A0H3KKB5_BURM1</name>